<dbReference type="Proteomes" id="UP000594260">
    <property type="component" value="Unplaced"/>
</dbReference>
<keyword evidence="4" id="KW-1185">Reference proteome</keyword>
<dbReference type="KEGG" id="vde:111251787"/>
<dbReference type="PROSITE" id="PS50184">
    <property type="entry name" value="VWFC_2"/>
    <property type="match status" value="1"/>
</dbReference>
<dbReference type="GeneID" id="111251787"/>
<proteinExistence type="predicted"/>
<name>A0A7M7MBP0_VARDE</name>
<organism evidence="3 4">
    <name type="scientific">Varroa destructor</name>
    <name type="common">Honeybee mite</name>
    <dbReference type="NCBI Taxonomy" id="109461"/>
    <lineage>
        <taxon>Eukaryota</taxon>
        <taxon>Metazoa</taxon>
        <taxon>Ecdysozoa</taxon>
        <taxon>Arthropoda</taxon>
        <taxon>Chelicerata</taxon>
        <taxon>Arachnida</taxon>
        <taxon>Acari</taxon>
        <taxon>Parasitiformes</taxon>
        <taxon>Mesostigmata</taxon>
        <taxon>Gamasina</taxon>
        <taxon>Dermanyssoidea</taxon>
        <taxon>Varroidae</taxon>
        <taxon>Varroa</taxon>
    </lineage>
</organism>
<dbReference type="RefSeq" id="XP_022664535.1">
    <property type="nucleotide sequence ID" value="XM_022808800.1"/>
</dbReference>
<reference evidence="3" key="1">
    <citation type="submission" date="2021-01" db="UniProtKB">
        <authorList>
            <consortium name="EnsemblMetazoa"/>
        </authorList>
    </citation>
    <scope>IDENTIFICATION</scope>
</reference>
<dbReference type="EnsemblMetazoa" id="XM_022808800">
    <property type="protein sequence ID" value="XP_022664535"/>
    <property type="gene ID" value="LOC111251787"/>
</dbReference>
<dbReference type="InterPro" id="IPR001007">
    <property type="entry name" value="VWF_dom"/>
</dbReference>
<evidence type="ECO:0000313" key="3">
    <source>
        <dbReference type="EnsemblMetazoa" id="XP_022664535"/>
    </source>
</evidence>
<dbReference type="SUPFAM" id="SSF57603">
    <property type="entry name" value="FnI-like domain"/>
    <property type="match status" value="1"/>
</dbReference>
<feature type="compositionally biased region" description="Basic and acidic residues" evidence="1">
    <location>
        <begin position="174"/>
        <end position="186"/>
    </location>
</feature>
<evidence type="ECO:0000256" key="1">
    <source>
        <dbReference type="SAM" id="MobiDB-lite"/>
    </source>
</evidence>
<dbReference type="AlphaFoldDB" id="A0A7M7MBP0"/>
<dbReference type="OrthoDB" id="10068079at2759"/>
<dbReference type="Gene3D" id="2.10.70.10">
    <property type="entry name" value="Complement Module, domain 1"/>
    <property type="match status" value="1"/>
</dbReference>
<dbReference type="Pfam" id="PF23334">
    <property type="entry name" value="VWC2L_2nd"/>
    <property type="match status" value="1"/>
</dbReference>
<sequence length="199" mass="22159">MMVLCAVRTKLSRSRRSFRTREFPFELRPSNGHHYGFSSLRHDKCWHKCLRKPVLSSAAAMLFIRQTTAFAIVSSSLLVQLILSQCVYNGRLYNNAEQLPSKDPCEFCMCYHDNVLCLSQPCPPPAVGCQEVIINGFCCPLYNCGPSEINLFAKNVSVLKAPANSLAAAGQLDLSDRSDPRSDSKQHSLPLPLLRATKP</sequence>
<accession>A0A7M7MBP0</accession>
<evidence type="ECO:0000313" key="4">
    <source>
        <dbReference type="Proteomes" id="UP000594260"/>
    </source>
</evidence>
<evidence type="ECO:0000259" key="2">
    <source>
        <dbReference type="PROSITE" id="PS50184"/>
    </source>
</evidence>
<dbReference type="InParanoid" id="A0A7M7MBP0"/>
<protein>
    <recommendedName>
        <fullName evidence="2">VWFC domain-containing protein</fullName>
    </recommendedName>
</protein>
<feature type="domain" description="VWFC" evidence="2">
    <location>
        <begin position="84"/>
        <end position="145"/>
    </location>
</feature>
<feature type="region of interest" description="Disordered" evidence="1">
    <location>
        <begin position="174"/>
        <end position="199"/>
    </location>
</feature>